<dbReference type="SUPFAM" id="SSF144091">
    <property type="entry name" value="Rhomboid-like"/>
    <property type="match status" value="1"/>
</dbReference>
<accession>A0ABQ7JDL8</accession>
<feature type="domain" description="Peptidase S54 rhomboid" evidence="8">
    <location>
        <begin position="219"/>
        <end position="363"/>
    </location>
</feature>
<proteinExistence type="inferred from homology"/>
<feature type="transmembrane region" description="Helical" evidence="7">
    <location>
        <begin position="254"/>
        <end position="274"/>
    </location>
</feature>
<sequence>MALRKGKYLGQFYQQWRIFTSPYLDKSRLLLARYQMHSDRIVKQVHSKAFQDLLNSVKNESGKVAQDVRARLQQQSFLRSYMVPYRGSAETLRSNLKIYQRVVDGRLRLLQKHYQRIESSAIMMGRRVMVSPPVRRIAYKLRFIQRNDLYLKGRRILQNSRYPATYSILAVNSGVFLLWQLSGPQRMNLYTGKMENQSLISSRFMWRHFTTNWSDIRNGRLHTVVTTNFSHNKFGHFFFNMFALYFFGMTFESFFGPSAFLLSYMISGILASLVQSSFLKREGQPLTPILGASGAVNGLLMMVTLKAPLLTVYLYGILPFPLVAVVGGIFCFELFASRRIQDTTAHEGHLAGMLSGALLYFLKYR</sequence>
<dbReference type="EMBL" id="JADAQX010000090">
    <property type="protein sequence ID" value="KAF8822071.1"/>
    <property type="molecule type" value="Genomic_DNA"/>
</dbReference>
<dbReference type="InterPro" id="IPR035952">
    <property type="entry name" value="Rhomboid-like_sf"/>
</dbReference>
<keyword evidence="5 7" id="KW-1133">Transmembrane helix</keyword>
<feature type="transmembrane region" description="Helical" evidence="7">
    <location>
        <begin position="313"/>
        <end position="336"/>
    </location>
</feature>
<comment type="similarity">
    <text evidence="2">Belongs to the peptidase S54 family.</text>
</comment>
<evidence type="ECO:0000313" key="10">
    <source>
        <dbReference type="Proteomes" id="UP000823046"/>
    </source>
</evidence>
<dbReference type="PANTHER" id="PTHR43731">
    <property type="entry name" value="RHOMBOID PROTEASE"/>
    <property type="match status" value="1"/>
</dbReference>
<keyword evidence="10" id="KW-1185">Reference proteome</keyword>
<evidence type="ECO:0000256" key="2">
    <source>
        <dbReference type="ARBA" id="ARBA00009045"/>
    </source>
</evidence>
<evidence type="ECO:0000256" key="6">
    <source>
        <dbReference type="ARBA" id="ARBA00023136"/>
    </source>
</evidence>
<dbReference type="InterPro" id="IPR022764">
    <property type="entry name" value="Peptidase_S54_rhomboid_dom"/>
</dbReference>
<protein>
    <recommendedName>
        <fullName evidence="8">Peptidase S54 rhomboid domain-containing protein</fullName>
    </recommendedName>
</protein>
<evidence type="ECO:0000256" key="4">
    <source>
        <dbReference type="ARBA" id="ARBA00022801"/>
    </source>
</evidence>
<evidence type="ECO:0000256" key="3">
    <source>
        <dbReference type="ARBA" id="ARBA00022692"/>
    </source>
</evidence>
<name>A0ABQ7JDL8_9APIC</name>
<keyword evidence="3 7" id="KW-0812">Transmembrane</keyword>
<feature type="transmembrane region" description="Helical" evidence="7">
    <location>
        <begin position="162"/>
        <end position="181"/>
    </location>
</feature>
<feature type="transmembrane region" description="Helical" evidence="7">
    <location>
        <begin position="286"/>
        <end position="307"/>
    </location>
</feature>
<organism evidence="9 10">
    <name type="scientific">Cardiosporidium cionae</name>
    <dbReference type="NCBI Taxonomy" id="476202"/>
    <lineage>
        <taxon>Eukaryota</taxon>
        <taxon>Sar</taxon>
        <taxon>Alveolata</taxon>
        <taxon>Apicomplexa</taxon>
        <taxon>Aconoidasida</taxon>
        <taxon>Nephromycida</taxon>
        <taxon>Cardiosporidium</taxon>
    </lineage>
</organism>
<evidence type="ECO:0000259" key="8">
    <source>
        <dbReference type="Pfam" id="PF01694"/>
    </source>
</evidence>
<dbReference type="Pfam" id="PF01694">
    <property type="entry name" value="Rhomboid"/>
    <property type="match status" value="1"/>
</dbReference>
<evidence type="ECO:0000256" key="1">
    <source>
        <dbReference type="ARBA" id="ARBA00004141"/>
    </source>
</evidence>
<comment type="subcellular location">
    <subcellularLocation>
        <location evidence="1">Membrane</location>
        <topology evidence="1">Multi-pass membrane protein</topology>
    </subcellularLocation>
</comment>
<evidence type="ECO:0000313" key="9">
    <source>
        <dbReference type="EMBL" id="KAF8822071.1"/>
    </source>
</evidence>
<dbReference type="Proteomes" id="UP000823046">
    <property type="component" value="Unassembled WGS sequence"/>
</dbReference>
<gene>
    <name evidence="9" type="ORF">IE077_001117</name>
</gene>
<evidence type="ECO:0000256" key="5">
    <source>
        <dbReference type="ARBA" id="ARBA00022989"/>
    </source>
</evidence>
<dbReference type="InterPro" id="IPR050925">
    <property type="entry name" value="Rhomboid_protease_S54"/>
</dbReference>
<dbReference type="PANTHER" id="PTHR43731:SF14">
    <property type="entry name" value="PRESENILIN-ASSOCIATED RHOMBOID-LIKE PROTEIN, MITOCHONDRIAL"/>
    <property type="match status" value="1"/>
</dbReference>
<keyword evidence="4" id="KW-0378">Hydrolase</keyword>
<keyword evidence="6 7" id="KW-0472">Membrane</keyword>
<evidence type="ECO:0000256" key="7">
    <source>
        <dbReference type="SAM" id="Phobius"/>
    </source>
</evidence>
<reference evidence="9 10" key="1">
    <citation type="journal article" date="2020" name="bioRxiv">
        <title>Metabolic contributions of an alphaproteobacterial endosymbiont in the apicomplexan Cardiosporidium cionae.</title>
        <authorList>
            <person name="Hunter E.S."/>
            <person name="Paight C.J."/>
            <person name="Lane C.E."/>
        </authorList>
    </citation>
    <scope>NUCLEOTIDE SEQUENCE [LARGE SCALE GENOMIC DNA]</scope>
    <source>
        <strain evidence="9">ESH_2018</strain>
    </source>
</reference>
<comment type="caution">
    <text evidence="9">The sequence shown here is derived from an EMBL/GenBank/DDBJ whole genome shotgun (WGS) entry which is preliminary data.</text>
</comment>
<dbReference type="Gene3D" id="1.20.1540.10">
    <property type="entry name" value="Rhomboid-like"/>
    <property type="match status" value="1"/>
</dbReference>